<keyword evidence="1 6" id="KW-0597">Phosphoprotein</keyword>
<evidence type="ECO:0000256" key="6">
    <source>
        <dbReference type="PROSITE-ProRule" id="PRU00169"/>
    </source>
</evidence>
<dbReference type="FunFam" id="1.10.10.10:FF:000005">
    <property type="entry name" value="Two-component system response regulator"/>
    <property type="match status" value="1"/>
</dbReference>
<evidence type="ECO:0000256" key="7">
    <source>
        <dbReference type="PROSITE-ProRule" id="PRU01091"/>
    </source>
</evidence>
<dbReference type="InterPro" id="IPR001789">
    <property type="entry name" value="Sig_transdc_resp-reg_receiver"/>
</dbReference>
<dbReference type="Pfam" id="PF00486">
    <property type="entry name" value="Trans_reg_C"/>
    <property type="match status" value="1"/>
</dbReference>
<dbReference type="Gene3D" id="3.40.50.2300">
    <property type="match status" value="1"/>
</dbReference>
<dbReference type="InterPro" id="IPR001867">
    <property type="entry name" value="OmpR/PhoB-type_DNA-bd"/>
</dbReference>
<organism evidence="10 11">
    <name type="scientific">Rhodococcus opacus RKJ300 = JCM 13270</name>
    <dbReference type="NCBI Taxonomy" id="1165867"/>
    <lineage>
        <taxon>Bacteria</taxon>
        <taxon>Bacillati</taxon>
        <taxon>Actinomycetota</taxon>
        <taxon>Actinomycetes</taxon>
        <taxon>Mycobacteriales</taxon>
        <taxon>Nocardiaceae</taxon>
        <taxon>Rhodococcus</taxon>
    </lineage>
</organism>
<dbReference type="FunFam" id="3.40.50.2300:FF:000001">
    <property type="entry name" value="DNA-binding response regulator PhoB"/>
    <property type="match status" value="1"/>
</dbReference>
<evidence type="ECO:0000256" key="4">
    <source>
        <dbReference type="ARBA" id="ARBA00023125"/>
    </source>
</evidence>
<feature type="domain" description="OmpR/PhoB-type" evidence="9">
    <location>
        <begin position="123"/>
        <end position="222"/>
    </location>
</feature>
<evidence type="ECO:0000256" key="2">
    <source>
        <dbReference type="ARBA" id="ARBA00023012"/>
    </source>
</evidence>
<dbReference type="GO" id="GO:0005829">
    <property type="term" value="C:cytosol"/>
    <property type="evidence" value="ECO:0007669"/>
    <property type="project" value="TreeGrafter"/>
</dbReference>
<evidence type="ECO:0000256" key="5">
    <source>
        <dbReference type="ARBA" id="ARBA00023163"/>
    </source>
</evidence>
<comment type="caution">
    <text evidence="10">The sequence shown here is derived from an EMBL/GenBank/DDBJ whole genome shotgun (WGS) entry which is preliminary data.</text>
</comment>
<dbReference type="PANTHER" id="PTHR48111:SF36">
    <property type="entry name" value="TRANSCRIPTIONAL REGULATORY PROTEIN CUTR"/>
    <property type="match status" value="1"/>
</dbReference>
<name>I0WSC3_RHOOP</name>
<dbReference type="Gene3D" id="1.10.10.10">
    <property type="entry name" value="Winged helix-like DNA-binding domain superfamily/Winged helix DNA-binding domain"/>
    <property type="match status" value="1"/>
</dbReference>
<dbReference type="PROSITE" id="PS50110">
    <property type="entry name" value="RESPONSE_REGULATORY"/>
    <property type="match status" value="1"/>
</dbReference>
<keyword evidence="4 7" id="KW-0238">DNA-binding</keyword>
<keyword evidence="2" id="KW-0902">Two-component regulatory system</keyword>
<dbReference type="PATRIC" id="fig|1165867.3.peg.2873"/>
<evidence type="ECO:0000259" key="9">
    <source>
        <dbReference type="PROSITE" id="PS51755"/>
    </source>
</evidence>
<evidence type="ECO:0000259" key="8">
    <source>
        <dbReference type="PROSITE" id="PS50110"/>
    </source>
</evidence>
<evidence type="ECO:0000256" key="1">
    <source>
        <dbReference type="ARBA" id="ARBA00022553"/>
    </source>
</evidence>
<evidence type="ECO:0000256" key="3">
    <source>
        <dbReference type="ARBA" id="ARBA00023015"/>
    </source>
</evidence>
<gene>
    <name evidence="10" type="ORF">W59_14136</name>
</gene>
<dbReference type="AlphaFoldDB" id="I0WSC3"/>
<evidence type="ECO:0000313" key="10">
    <source>
        <dbReference type="EMBL" id="EID79289.1"/>
    </source>
</evidence>
<dbReference type="GO" id="GO:0000156">
    <property type="term" value="F:phosphorelay response regulator activity"/>
    <property type="evidence" value="ECO:0007669"/>
    <property type="project" value="TreeGrafter"/>
</dbReference>
<dbReference type="EMBL" id="AJJH01000068">
    <property type="protein sequence ID" value="EID79289.1"/>
    <property type="molecule type" value="Genomic_DNA"/>
</dbReference>
<dbReference type="InterPro" id="IPR011006">
    <property type="entry name" value="CheY-like_superfamily"/>
</dbReference>
<dbReference type="Pfam" id="PF00072">
    <property type="entry name" value="Response_reg"/>
    <property type="match status" value="1"/>
</dbReference>
<dbReference type="SMART" id="SM00862">
    <property type="entry name" value="Trans_reg_C"/>
    <property type="match status" value="1"/>
</dbReference>
<dbReference type="RefSeq" id="WP_007297738.1">
    <property type="nucleotide sequence ID" value="NZ_AJJH01000068.1"/>
</dbReference>
<accession>I0WSC3</accession>
<feature type="modified residue" description="4-aspartylphosphate" evidence="6">
    <location>
        <position position="51"/>
    </location>
</feature>
<keyword evidence="5" id="KW-0804">Transcription</keyword>
<dbReference type="PROSITE" id="PS51755">
    <property type="entry name" value="OMPR_PHOB"/>
    <property type="match status" value="1"/>
</dbReference>
<feature type="domain" description="Response regulatory" evidence="8">
    <location>
        <begin position="2"/>
        <end position="116"/>
    </location>
</feature>
<dbReference type="CDD" id="cd00383">
    <property type="entry name" value="trans_reg_C"/>
    <property type="match status" value="1"/>
</dbReference>
<dbReference type="GO" id="GO:0032993">
    <property type="term" value="C:protein-DNA complex"/>
    <property type="evidence" value="ECO:0007669"/>
    <property type="project" value="TreeGrafter"/>
</dbReference>
<evidence type="ECO:0000313" key="11">
    <source>
        <dbReference type="Proteomes" id="UP000006447"/>
    </source>
</evidence>
<dbReference type="GO" id="GO:0000976">
    <property type="term" value="F:transcription cis-regulatory region binding"/>
    <property type="evidence" value="ECO:0007669"/>
    <property type="project" value="TreeGrafter"/>
</dbReference>
<dbReference type="Proteomes" id="UP000006447">
    <property type="component" value="Unassembled WGS sequence"/>
</dbReference>
<keyword evidence="3" id="KW-0805">Transcription regulation</keyword>
<dbReference type="InterPro" id="IPR036388">
    <property type="entry name" value="WH-like_DNA-bd_sf"/>
</dbReference>
<sequence>MRVLIVEDEVPLANMVRRGLELDGFVVVTATTGEDGLWHATEDKFDVIVLDIMLPGINGYEIVRELRARQIWTPILMLTAKDGEYDQADAFDLGADDYLVKPFSFVVLVARLRALARRGAPARPVLLIAGDLSLDPARHRVRRGNEELALTPREFGVLEFLLRHPDTALTKGEILRNVWDTHYDGDENIVEVYVGYLRRKIDTPFGTHTIDTVRGVGYRLTTVQPESPDSPEG</sequence>
<dbReference type="InterPro" id="IPR039420">
    <property type="entry name" value="WalR-like"/>
</dbReference>
<dbReference type="SUPFAM" id="SSF52172">
    <property type="entry name" value="CheY-like"/>
    <property type="match status" value="1"/>
</dbReference>
<dbReference type="SMART" id="SM00448">
    <property type="entry name" value="REC"/>
    <property type="match status" value="1"/>
</dbReference>
<dbReference type="PANTHER" id="PTHR48111">
    <property type="entry name" value="REGULATOR OF RPOS"/>
    <property type="match status" value="1"/>
</dbReference>
<feature type="DNA-binding region" description="OmpR/PhoB-type" evidence="7">
    <location>
        <begin position="123"/>
        <end position="222"/>
    </location>
</feature>
<dbReference type="GO" id="GO:0006355">
    <property type="term" value="P:regulation of DNA-templated transcription"/>
    <property type="evidence" value="ECO:0007669"/>
    <property type="project" value="InterPro"/>
</dbReference>
<proteinExistence type="predicted"/>
<protein>
    <submittedName>
        <fullName evidence="10">Transcriptional regulator</fullName>
    </submittedName>
</protein>
<reference evidence="10 11" key="1">
    <citation type="journal article" date="2012" name="J. Bacteriol.">
        <title>Draft genome sequence of the nitrophenol-degrading actinomycete Rhodococcus imtechensis RKJ300.</title>
        <authorList>
            <person name="Vikram S."/>
            <person name="Kumar S."/>
            <person name="Subramanian S."/>
            <person name="Raghava G.P."/>
        </authorList>
    </citation>
    <scope>NUCLEOTIDE SEQUENCE [LARGE SCALE GENOMIC DNA]</scope>
    <source>
        <strain evidence="10 11">RKJ300</strain>
    </source>
</reference>